<dbReference type="InterPro" id="IPR036249">
    <property type="entry name" value="Thioredoxin-like_sf"/>
</dbReference>
<organism evidence="1 2">
    <name type="scientific">Nesterenkonia flava</name>
    <dbReference type="NCBI Taxonomy" id="469799"/>
    <lineage>
        <taxon>Bacteria</taxon>
        <taxon>Bacillati</taxon>
        <taxon>Actinomycetota</taxon>
        <taxon>Actinomycetes</taxon>
        <taxon>Micrococcales</taxon>
        <taxon>Micrococcaceae</taxon>
        <taxon>Nesterenkonia</taxon>
    </lineage>
</organism>
<keyword evidence="2" id="KW-1185">Reference proteome</keyword>
<evidence type="ECO:0000313" key="1">
    <source>
        <dbReference type="EMBL" id="MDR5713078.1"/>
    </source>
</evidence>
<reference evidence="2" key="1">
    <citation type="submission" date="2023-07" db="EMBL/GenBank/DDBJ databases">
        <title>Description of three actinobacteria isolated from air of manufacturing shop in a pharmaceutical factory.</title>
        <authorList>
            <person name="Zhang D.-F."/>
        </authorList>
    </citation>
    <scope>NUCLEOTIDE SEQUENCE [LARGE SCALE GENOMIC DNA]</scope>
    <source>
        <strain evidence="2">CCTCC AB 207010</strain>
    </source>
</reference>
<dbReference type="InterPro" id="IPR008554">
    <property type="entry name" value="Glutaredoxin-like"/>
</dbReference>
<dbReference type="SUPFAM" id="SSF52833">
    <property type="entry name" value="Thioredoxin-like"/>
    <property type="match status" value="1"/>
</dbReference>
<evidence type="ECO:0000313" key="2">
    <source>
        <dbReference type="Proteomes" id="UP001260872"/>
    </source>
</evidence>
<sequence length="93" mass="10400">MTETPVVPDSAQPTVEVLTKEGCHLCEEAMAVTAQACAEYGLTPQQIDITHDDARMAQHAEEIPVLLINGRVRDFWRFDPQRLRRLLAEAVQG</sequence>
<gene>
    <name evidence="1" type="ORF">RH857_13200</name>
</gene>
<dbReference type="EMBL" id="JAVKGT010000054">
    <property type="protein sequence ID" value="MDR5713078.1"/>
    <property type="molecule type" value="Genomic_DNA"/>
</dbReference>
<name>A0ABU1FWU2_9MICC</name>
<dbReference type="Gene3D" id="3.40.30.10">
    <property type="entry name" value="Glutaredoxin"/>
    <property type="match status" value="1"/>
</dbReference>
<dbReference type="Pfam" id="PF05768">
    <property type="entry name" value="Glrx-like"/>
    <property type="match status" value="1"/>
</dbReference>
<proteinExistence type="predicted"/>
<dbReference type="RefSeq" id="WP_310538442.1">
    <property type="nucleotide sequence ID" value="NZ_BAAAOC010000064.1"/>
</dbReference>
<comment type="caution">
    <text evidence="1">The sequence shown here is derived from an EMBL/GenBank/DDBJ whole genome shotgun (WGS) entry which is preliminary data.</text>
</comment>
<accession>A0ABU1FWU2</accession>
<protein>
    <submittedName>
        <fullName evidence="1">Glutaredoxin family protein</fullName>
    </submittedName>
</protein>
<dbReference type="Proteomes" id="UP001260872">
    <property type="component" value="Unassembled WGS sequence"/>
</dbReference>